<evidence type="ECO:0000256" key="1">
    <source>
        <dbReference type="SAM" id="MobiDB-lite"/>
    </source>
</evidence>
<evidence type="ECO:0000313" key="5">
    <source>
        <dbReference type="EMBL" id="SIS29271.1"/>
    </source>
</evidence>
<feature type="domain" description="YokE-like PH" evidence="3">
    <location>
        <begin position="136"/>
        <end position="228"/>
    </location>
</feature>
<protein>
    <recommendedName>
        <fullName evidence="7">Short C-terminal domain-containing protein</fullName>
    </recommendedName>
</protein>
<evidence type="ECO:0000259" key="2">
    <source>
        <dbReference type="Pfam" id="PF09851"/>
    </source>
</evidence>
<dbReference type="InterPro" id="IPR018649">
    <property type="entry name" value="SHOCT"/>
</dbReference>
<dbReference type="RefSeq" id="WP_076504270.1">
    <property type="nucleotide sequence ID" value="NZ_FTNY01000001.1"/>
</dbReference>
<feature type="compositionally biased region" description="Low complexity" evidence="1">
    <location>
        <begin position="250"/>
        <end position="260"/>
    </location>
</feature>
<dbReference type="InterPro" id="IPR027872">
    <property type="entry name" value="DUF4428"/>
</dbReference>
<evidence type="ECO:0008006" key="7">
    <source>
        <dbReference type="Google" id="ProtNLM"/>
    </source>
</evidence>
<dbReference type="EMBL" id="FTNY01000001">
    <property type="protein sequence ID" value="SIS29271.1"/>
    <property type="molecule type" value="Genomic_DNA"/>
</dbReference>
<evidence type="ECO:0000313" key="6">
    <source>
        <dbReference type="Proteomes" id="UP000186373"/>
    </source>
</evidence>
<sequence length="307" mass="34456">MNTECSLCGTPLTSMDTLLGENKLSDGGILCNKCLNKATNINKDLVSDLGNYNIVQIRNMVLNGGGEQEMAIETEEFQTIQIAQPRIVETPSQSIQFTYTPDAPSRLDEIKDQIVATGAKLSLFVDSEVEELVNVLDDNEKLIAIAEGKYLYNNLEGIVVSTEKRIIFIDKKFFGGVFENEFPLHKVSSVQHDTHLMSSTLKVYTPGFTAEFKLYIKSAAKNFYDAVKDYIGRSEDQIRLQQMQATIQQQQQQQAVQQPQPAHSNSEQKEAPAIIFDQLEKLGKLRELGILTEDEFAEQKKKLLAKL</sequence>
<gene>
    <name evidence="5" type="ORF">SAMN05421639_101410</name>
</gene>
<accession>A0A1N7HWX4</accession>
<organism evidence="5 6">
    <name type="scientific">Chryseobacterium shigense</name>
    <dbReference type="NCBI Taxonomy" id="297244"/>
    <lineage>
        <taxon>Bacteria</taxon>
        <taxon>Pseudomonadati</taxon>
        <taxon>Bacteroidota</taxon>
        <taxon>Flavobacteriia</taxon>
        <taxon>Flavobacteriales</taxon>
        <taxon>Weeksellaceae</taxon>
        <taxon>Chryseobacterium group</taxon>
        <taxon>Chryseobacterium</taxon>
    </lineage>
</organism>
<dbReference type="Proteomes" id="UP000186373">
    <property type="component" value="Unassembled WGS sequence"/>
</dbReference>
<dbReference type="AlphaFoldDB" id="A0A1N7HWX4"/>
<feature type="region of interest" description="Disordered" evidence="1">
    <location>
        <begin position="250"/>
        <end position="269"/>
    </location>
</feature>
<dbReference type="Pfam" id="PF14470">
    <property type="entry name" value="bPH_3"/>
    <property type="match status" value="1"/>
</dbReference>
<feature type="domain" description="SHOCT" evidence="2">
    <location>
        <begin position="277"/>
        <end position="304"/>
    </location>
</feature>
<dbReference type="Pfam" id="PF14471">
    <property type="entry name" value="DUF4428"/>
    <property type="match status" value="1"/>
</dbReference>
<keyword evidence="6" id="KW-1185">Reference proteome</keyword>
<dbReference type="Pfam" id="PF09851">
    <property type="entry name" value="SHOCT"/>
    <property type="match status" value="1"/>
</dbReference>
<proteinExistence type="predicted"/>
<feature type="domain" description="DUF4428" evidence="4">
    <location>
        <begin position="4"/>
        <end position="44"/>
    </location>
</feature>
<dbReference type="InterPro" id="IPR039519">
    <property type="entry name" value="YokE-like_PH"/>
</dbReference>
<evidence type="ECO:0000259" key="4">
    <source>
        <dbReference type="Pfam" id="PF14471"/>
    </source>
</evidence>
<name>A0A1N7HWX4_9FLAO</name>
<evidence type="ECO:0000259" key="3">
    <source>
        <dbReference type="Pfam" id="PF14470"/>
    </source>
</evidence>
<reference evidence="6" key="1">
    <citation type="submission" date="2017-01" db="EMBL/GenBank/DDBJ databases">
        <authorList>
            <person name="Varghese N."/>
            <person name="Submissions S."/>
        </authorList>
    </citation>
    <scope>NUCLEOTIDE SEQUENCE [LARGE SCALE GENOMIC DNA]</scope>
    <source>
        <strain evidence="6">DSM 17126</strain>
    </source>
</reference>
<dbReference type="OrthoDB" id="1418153at2"/>